<sequence>MLAQDTPPDFSASSPKIASSVNLPALLNGDVLLETHAHSAWGGAVTAQIYLPLDPQQVWQKLTDYGRWTQYFPDVTHSEILHHGISTAGGATIKKQVKRLYQAASKAFLMLTAKVEVHLKVLETHHQRIQFFFESGSFNEFSADLQLKPHGDGTILSYSVQATPMIPVPSLFIQQAMQMDLPSNLRQMRRVMCGH</sequence>
<dbReference type="EMBL" id="JADEXQ010000075">
    <property type="protein sequence ID" value="MBE9031771.1"/>
    <property type="molecule type" value="Genomic_DNA"/>
</dbReference>
<dbReference type="PANTHER" id="PTHR34060">
    <property type="entry name" value="POLYKETIDE CYCLASE / DEHYDRASE AND LIPID TRANSPORT PROTEIN"/>
    <property type="match status" value="1"/>
</dbReference>
<dbReference type="RefSeq" id="WP_264326599.1">
    <property type="nucleotide sequence ID" value="NZ_JADEXQ010000075.1"/>
</dbReference>
<name>A0A928Z3R0_9CYAN</name>
<gene>
    <name evidence="1" type="ORF">IQ266_18720</name>
</gene>
<dbReference type="InterPro" id="IPR019587">
    <property type="entry name" value="Polyketide_cyclase/dehydratase"/>
</dbReference>
<protein>
    <submittedName>
        <fullName evidence="1">SRPBCC family protein</fullName>
    </submittedName>
</protein>
<reference evidence="1" key="1">
    <citation type="submission" date="2020-10" db="EMBL/GenBank/DDBJ databases">
        <authorList>
            <person name="Castelo-Branco R."/>
            <person name="Eusebio N."/>
            <person name="Adriana R."/>
            <person name="Vieira A."/>
            <person name="Brugerolle De Fraissinette N."/>
            <person name="Rezende De Castro R."/>
            <person name="Schneider M.P."/>
            <person name="Vasconcelos V."/>
            <person name="Leao P.N."/>
        </authorList>
    </citation>
    <scope>NUCLEOTIDE SEQUENCE</scope>
    <source>
        <strain evidence="1">LEGE 11480</strain>
    </source>
</reference>
<dbReference type="Gene3D" id="3.30.530.20">
    <property type="match status" value="1"/>
</dbReference>
<dbReference type="AlphaFoldDB" id="A0A928Z3R0"/>
<dbReference type="Pfam" id="PF10604">
    <property type="entry name" value="Polyketide_cyc2"/>
    <property type="match status" value="1"/>
</dbReference>
<dbReference type="SUPFAM" id="SSF55961">
    <property type="entry name" value="Bet v1-like"/>
    <property type="match status" value="1"/>
</dbReference>
<keyword evidence="2" id="KW-1185">Reference proteome</keyword>
<dbReference type="PANTHER" id="PTHR34060:SF1">
    <property type="entry name" value="POLYKETIDE CYCLASE _ DEHYDRASE AND LIPID TRANSPORT PROTEIN"/>
    <property type="match status" value="1"/>
</dbReference>
<proteinExistence type="predicted"/>
<comment type="caution">
    <text evidence="1">The sequence shown here is derived from an EMBL/GenBank/DDBJ whole genome shotgun (WGS) entry which is preliminary data.</text>
</comment>
<dbReference type="Proteomes" id="UP000625316">
    <property type="component" value="Unassembled WGS sequence"/>
</dbReference>
<evidence type="ECO:0000313" key="1">
    <source>
        <dbReference type="EMBL" id="MBE9031771.1"/>
    </source>
</evidence>
<evidence type="ECO:0000313" key="2">
    <source>
        <dbReference type="Proteomes" id="UP000625316"/>
    </source>
</evidence>
<dbReference type="InterPro" id="IPR023393">
    <property type="entry name" value="START-like_dom_sf"/>
</dbReference>
<accession>A0A928Z3R0</accession>
<organism evidence="1 2">
    <name type="scientific">Romeriopsis navalis LEGE 11480</name>
    <dbReference type="NCBI Taxonomy" id="2777977"/>
    <lineage>
        <taxon>Bacteria</taxon>
        <taxon>Bacillati</taxon>
        <taxon>Cyanobacteriota</taxon>
        <taxon>Cyanophyceae</taxon>
        <taxon>Leptolyngbyales</taxon>
        <taxon>Leptolyngbyaceae</taxon>
        <taxon>Romeriopsis</taxon>
        <taxon>Romeriopsis navalis</taxon>
    </lineage>
</organism>